<dbReference type="SMART" id="SM00409">
    <property type="entry name" value="IG"/>
    <property type="match status" value="1"/>
</dbReference>
<feature type="domain" description="Ig-like" evidence="6">
    <location>
        <begin position="4"/>
        <end position="117"/>
    </location>
</feature>
<organism evidence="7 8">
    <name type="scientific">Anabas testudineus</name>
    <name type="common">Climbing perch</name>
    <name type="synonym">Anthias testudineus</name>
    <dbReference type="NCBI Taxonomy" id="64144"/>
    <lineage>
        <taxon>Eukaryota</taxon>
        <taxon>Metazoa</taxon>
        <taxon>Chordata</taxon>
        <taxon>Craniata</taxon>
        <taxon>Vertebrata</taxon>
        <taxon>Euteleostomi</taxon>
        <taxon>Actinopterygii</taxon>
        <taxon>Neopterygii</taxon>
        <taxon>Teleostei</taxon>
        <taxon>Neoteleostei</taxon>
        <taxon>Acanthomorphata</taxon>
        <taxon>Anabantaria</taxon>
        <taxon>Anabantiformes</taxon>
        <taxon>Anabantoidei</taxon>
        <taxon>Anabantidae</taxon>
        <taxon>Anabas</taxon>
    </lineage>
</organism>
<dbReference type="InterPro" id="IPR007110">
    <property type="entry name" value="Ig-like_dom"/>
</dbReference>
<evidence type="ECO:0000256" key="3">
    <source>
        <dbReference type="ARBA" id="ARBA00023136"/>
    </source>
</evidence>
<dbReference type="GeneTree" id="ENSGT00940000154332"/>
<keyword evidence="5" id="KW-0732">Signal</keyword>
<dbReference type="STRING" id="64144.ENSATEP00000006045"/>
<dbReference type="InterPro" id="IPR013783">
    <property type="entry name" value="Ig-like_fold"/>
</dbReference>
<protein>
    <recommendedName>
        <fullName evidence="6">Ig-like domain-containing protein</fullName>
    </recommendedName>
</protein>
<feature type="signal peptide" evidence="5">
    <location>
        <begin position="1"/>
        <end position="19"/>
    </location>
</feature>
<dbReference type="InterPro" id="IPR036179">
    <property type="entry name" value="Ig-like_dom_sf"/>
</dbReference>
<dbReference type="PANTHER" id="PTHR11860">
    <property type="entry name" value="POLYMERIC-IMMUNOGLOBULIN RECEPTOR"/>
    <property type="match status" value="1"/>
</dbReference>
<evidence type="ECO:0000313" key="7">
    <source>
        <dbReference type="Ensembl" id="ENSATEP00000006045.3"/>
    </source>
</evidence>
<accession>A0A3Q1HFD2</accession>
<evidence type="ECO:0000256" key="1">
    <source>
        <dbReference type="ARBA" id="ARBA00004370"/>
    </source>
</evidence>
<proteinExistence type="predicted"/>
<keyword evidence="8" id="KW-1185">Reference proteome</keyword>
<keyword evidence="3 4" id="KW-0472">Membrane</keyword>
<evidence type="ECO:0000256" key="4">
    <source>
        <dbReference type="SAM" id="Phobius"/>
    </source>
</evidence>
<dbReference type="Ensembl" id="ENSATET00000006145.3">
    <property type="protein sequence ID" value="ENSATEP00000006045.3"/>
    <property type="gene ID" value="ENSATEG00000004255.3"/>
</dbReference>
<reference evidence="7" key="2">
    <citation type="submission" date="2025-08" db="UniProtKB">
        <authorList>
            <consortium name="Ensembl"/>
        </authorList>
    </citation>
    <scope>IDENTIFICATION</scope>
</reference>
<dbReference type="InParanoid" id="A0A3Q1HFD2"/>
<dbReference type="SUPFAM" id="SSF48726">
    <property type="entry name" value="Immunoglobulin"/>
    <property type="match status" value="1"/>
</dbReference>
<feature type="chain" id="PRO_5043377550" description="Ig-like domain-containing protein" evidence="5">
    <location>
        <begin position="20"/>
        <end position="195"/>
    </location>
</feature>
<dbReference type="InterPro" id="IPR003599">
    <property type="entry name" value="Ig_sub"/>
</dbReference>
<name>A0A3Q1HFD2_ANATE</name>
<dbReference type="InterPro" id="IPR050671">
    <property type="entry name" value="CD300_family_receptors"/>
</dbReference>
<dbReference type="Proteomes" id="UP000265040">
    <property type="component" value="Chromosome 15"/>
</dbReference>
<evidence type="ECO:0000256" key="5">
    <source>
        <dbReference type="SAM" id="SignalP"/>
    </source>
</evidence>
<dbReference type="GeneID" id="113159855"/>
<keyword evidence="2 4" id="KW-0812">Transmembrane</keyword>
<dbReference type="Gene3D" id="2.60.40.10">
    <property type="entry name" value="Immunoglobulins"/>
    <property type="match status" value="1"/>
</dbReference>
<dbReference type="GO" id="GO:0004888">
    <property type="term" value="F:transmembrane signaling receptor activity"/>
    <property type="evidence" value="ECO:0007669"/>
    <property type="project" value="TreeGrafter"/>
</dbReference>
<dbReference type="GO" id="GO:0005886">
    <property type="term" value="C:plasma membrane"/>
    <property type="evidence" value="ECO:0007669"/>
    <property type="project" value="TreeGrafter"/>
</dbReference>
<reference evidence="7" key="1">
    <citation type="submission" date="2021-04" db="EMBL/GenBank/DDBJ databases">
        <authorList>
            <consortium name="Wellcome Sanger Institute Data Sharing"/>
        </authorList>
    </citation>
    <scope>NUCLEOTIDE SEQUENCE [LARGE SCALE GENOMIC DNA]</scope>
</reference>
<reference evidence="7" key="3">
    <citation type="submission" date="2025-09" db="UniProtKB">
        <authorList>
            <consortium name="Ensembl"/>
        </authorList>
    </citation>
    <scope>IDENTIFICATION</scope>
</reference>
<dbReference type="PANTHER" id="PTHR11860:SF118">
    <property type="entry name" value="CMRF35-LIKE MOLECULE 3-RELATED"/>
    <property type="match status" value="1"/>
</dbReference>
<dbReference type="RefSeq" id="XP_026212593.1">
    <property type="nucleotide sequence ID" value="XM_026356808.1"/>
</dbReference>
<keyword evidence="4" id="KW-1133">Transmembrane helix</keyword>
<dbReference type="InterPro" id="IPR013106">
    <property type="entry name" value="Ig_V-set"/>
</dbReference>
<sequence>MAFPLYLLLILTGLTGIYSIITASKVTVKAGDSITTPCLYDSQYINNVKYLCKGYYWSSCIYAVRTDQPHSSSKFSISDDKMKRLVTVTIKDATDEDTGYYWCAVEINGGSDNRGLFHLSVNRDHPITPEPAHTTKDPSTVHQDSDSSYLKSFTIRLTMLLFVAVALFIWFMFLKHKQSKAESTTMTGENDMTQG</sequence>
<evidence type="ECO:0000313" key="8">
    <source>
        <dbReference type="Proteomes" id="UP000265040"/>
    </source>
</evidence>
<dbReference type="AlphaFoldDB" id="A0A3Q1HFD2"/>
<evidence type="ECO:0000259" key="6">
    <source>
        <dbReference type="PROSITE" id="PS50835"/>
    </source>
</evidence>
<feature type="transmembrane region" description="Helical" evidence="4">
    <location>
        <begin position="153"/>
        <end position="174"/>
    </location>
</feature>
<evidence type="ECO:0000256" key="2">
    <source>
        <dbReference type="ARBA" id="ARBA00022692"/>
    </source>
</evidence>
<comment type="subcellular location">
    <subcellularLocation>
        <location evidence="1">Membrane</location>
    </subcellularLocation>
</comment>
<dbReference type="Pfam" id="PF07686">
    <property type="entry name" value="V-set"/>
    <property type="match status" value="1"/>
</dbReference>
<dbReference type="PROSITE" id="PS50835">
    <property type="entry name" value="IG_LIKE"/>
    <property type="match status" value="1"/>
</dbReference>